<keyword evidence="3" id="KW-1185">Reference proteome</keyword>
<accession>A0AAE4JKN8</accession>
<dbReference type="RefSeq" id="WP_310897868.1">
    <property type="nucleotide sequence ID" value="NZ_JAMQOM010000011.1"/>
</dbReference>
<evidence type="ECO:0000313" key="3">
    <source>
        <dbReference type="Proteomes" id="UP001253439"/>
    </source>
</evidence>
<dbReference type="AlphaFoldDB" id="A0AAE4JKN8"/>
<keyword evidence="1" id="KW-1133">Transmembrane helix</keyword>
<feature type="transmembrane region" description="Helical" evidence="1">
    <location>
        <begin position="69"/>
        <end position="89"/>
    </location>
</feature>
<name>A0AAE4JKN8_9EURY</name>
<gene>
    <name evidence="2" type="ORF">NDI54_18290</name>
</gene>
<proteinExistence type="predicted"/>
<keyword evidence="1" id="KW-0472">Membrane</keyword>
<evidence type="ECO:0000256" key="1">
    <source>
        <dbReference type="SAM" id="Phobius"/>
    </source>
</evidence>
<keyword evidence="1" id="KW-0812">Transmembrane</keyword>
<comment type="caution">
    <text evidence="2">The sequence shown here is derived from an EMBL/GenBank/DDBJ whole genome shotgun (WGS) entry which is preliminary data.</text>
</comment>
<sequence length="359" mass="41198">MKSEFRPHISRSSEGSIFNVVAQKSRRRNKSHIVPIDDEGCSVELNFVNKLLITRERTGVTKMVSLETVLTIGGILATLSIAGATYWTLRKDIRTRVRIRHTNDIREQVLEPWLNNLPSYRASSPLGADGGTESLVAELAGYGFRPYPDEVSTTLKDHFLEHHLDEQAPHDLNQLLENIGEKIQEIRSEKRAYVDEVKGSPEMEKMLSDISRNWAEVDPQQLTIWLREVFVAEYTGGDFQGEILWMDPEIAENGLKVVERDGEYHYYTLTEKKRERTQVTNAPVITSDTRVPDFQVEKLLHEYKKHAEYDFGAGNRNEHIRKAGEAMSELISTQYQSLRETLEYYGAMPILPNDCYHSK</sequence>
<evidence type="ECO:0000313" key="2">
    <source>
        <dbReference type="EMBL" id="MDS0223296.1"/>
    </source>
</evidence>
<reference evidence="2 3" key="1">
    <citation type="submission" date="2022-06" db="EMBL/GenBank/DDBJ databases">
        <title>Haloarcula sp. a new haloarchaeum isolate from saline soil.</title>
        <authorList>
            <person name="Strakova D."/>
            <person name="Galisteo C."/>
            <person name="Sanchez-Porro C."/>
            <person name="Ventosa A."/>
        </authorList>
    </citation>
    <scope>NUCLEOTIDE SEQUENCE [LARGE SCALE GENOMIC DNA]</scope>
    <source>
        <strain evidence="2 3">S1AR25-5A</strain>
    </source>
</reference>
<dbReference type="EMBL" id="JAMQOM010000011">
    <property type="protein sequence ID" value="MDS0223296.1"/>
    <property type="molecule type" value="Genomic_DNA"/>
</dbReference>
<dbReference type="Proteomes" id="UP001253439">
    <property type="component" value="Unassembled WGS sequence"/>
</dbReference>
<protein>
    <submittedName>
        <fullName evidence="2">Uncharacterized protein</fullName>
    </submittedName>
</protein>
<organism evidence="2 3">
    <name type="scientific">Haloarcula terrestris</name>
    <dbReference type="NCBI Taxonomy" id="2950533"/>
    <lineage>
        <taxon>Archaea</taxon>
        <taxon>Methanobacteriati</taxon>
        <taxon>Methanobacteriota</taxon>
        <taxon>Stenosarchaea group</taxon>
        <taxon>Halobacteria</taxon>
        <taxon>Halobacteriales</taxon>
        <taxon>Haloarculaceae</taxon>
        <taxon>Haloarcula</taxon>
    </lineage>
</organism>